<organism evidence="2 3">
    <name type="scientific">Agathobacter rectalis CAG:36</name>
    <dbReference type="NCBI Taxonomy" id="1263079"/>
    <lineage>
        <taxon>Bacteria</taxon>
        <taxon>Bacillati</taxon>
        <taxon>Bacillota</taxon>
        <taxon>Clostridia</taxon>
        <taxon>Lachnospirales</taxon>
        <taxon>Lachnospiraceae</taxon>
        <taxon>Agathobacter</taxon>
    </lineage>
</organism>
<feature type="compositionally biased region" description="Low complexity" evidence="1">
    <location>
        <begin position="125"/>
        <end position="138"/>
    </location>
</feature>
<evidence type="ECO:0000313" key="2">
    <source>
        <dbReference type="EMBL" id="CDC75040.1"/>
    </source>
</evidence>
<dbReference type="EMBL" id="CBFV010000094">
    <property type="protein sequence ID" value="CDC75040.1"/>
    <property type="molecule type" value="Genomic_DNA"/>
</dbReference>
<evidence type="ECO:0000256" key="1">
    <source>
        <dbReference type="SAM" id="MobiDB-lite"/>
    </source>
</evidence>
<sequence length="144" mass="15677">MKEVTKNPIKGTLRLKNPILINGNEITEVTYDSNEIDGILFATAESRRKAAAGRKDISIAPAAEFDFSLHLYLGFAAIVAVNPSYDFSDLERIKGHDVVEVMTIGRNFMLASGEKTQTGDDSGEPTETTPESTTPARPTSKKSE</sequence>
<gene>
    <name evidence="2" type="ORF">BN626_01935</name>
</gene>
<feature type="region of interest" description="Disordered" evidence="1">
    <location>
        <begin position="110"/>
        <end position="144"/>
    </location>
</feature>
<accession>R6TSC4</accession>
<reference evidence="2" key="1">
    <citation type="submission" date="2012-11" db="EMBL/GenBank/DDBJ databases">
        <title>Dependencies among metagenomic species, viruses, plasmids and units of genetic variation.</title>
        <authorList>
            <person name="Nielsen H.B."/>
            <person name="Almeida M."/>
            <person name="Juncker A.S."/>
            <person name="Rasmussen S."/>
            <person name="Li J."/>
            <person name="Sunagawa S."/>
            <person name="Plichta D."/>
            <person name="Gautier L."/>
            <person name="Le Chatelier E."/>
            <person name="Peletier E."/>
            <person name="Bonde I."/>
            <person name="Nielsen T."/>
            <person name="Manichanh C."/>
            <person name="Arumugam M."/>
            <person name="Batto J."/>
            <person name="Santos M.B.Q.D."/>
            <person name="Blom N."/>
            <person name="Borruel N."/>
            <person name="Burgdorf K.S."/>
            <person name="Boumezbeur F."/>
            <person name="Casellas F."/>
            <person name="Dore J."/>
            <person name="Guarner F."/>
            <person name="Hansen T."/>
            <person name="Hildebrand F."/>
            <person name="Kaas R.S."/>
            <person name="Kennedy S."/>
            <person name="Kristiansen K."/>
            <person name="Kultima J.R."/>
            <person name="Leonard P."/>
            <person name="Levenez F."/>
            <person name="Lund O."/>
            <person name="Moumen B."/>
            <person name="Le Paslier D."/>
            <person name="Pons N."/>
            <person name="Pedersen O."/>
            <person name="Prifti E."/>
            <person name="Qin J."/>
            <person name="Raes J."/>
            <person name="Tap J."/>
            <person name="Tims S."/>
            <person name="Ussery D.W."/>
            <person name="Yamada T."/>
            <person name="MetaHit consortium"/>
            <person name="Renault P."/>
            <person name="Sicheritz-Ponten T."/>
            <person name="Bork P."/>
            <person name="Wang J."/>
            <person name="Brunak S."/>
            <person name="Ehrlich S.D."/>
        </authorList>
    </citation>
    <scope>NUCLEOTIDE SEQUENCE [LARGE SCALE GENOMIC DNA]</scope>
</reference>
<dbReference type="AlphaFoldDB" id="R6TSC4"/>
<comment type="caution">
    <text evidence="2">The sequence shown here is derived from an EMBL/GenBank/DDBJ whole genome shotgun (WGS) entry which is preliminary data.</text>
</comment>
<name>R6TSC4_9FIRM</name>
<dbReference type="Proteomes" id="UP000018162">
    <property type="component" value="Unassembled WGS sequence"/>
</dbReference>
<evidence type="ECO:0000313" key="3">
    <source>
        <dbReference type="Proteomes" id="UP000018162"/>
    </source>
</evidence>
<protein>
    <submittedName>
        <fullName evidence="2">Uncharacterized protein</fullName>
    </submittedName>
</protein>
<proteinExistence type="predicted"/>